<dbReference type="PANTHER" id="PTHR36115">
    <property type="entry name" value="PROLINE-RICH ANTIGEN HOMOLOG-RELATED"/>
    <property type="match status" value="1"/>
</dbReference>
<feature type="transmembrane region" description="Helical" evidence="6">
    <location>
        <begin position="65"/>
        <end position="86"/>
    </location>
</feature>
<proteinExistence type="predicted"/>
<evidence type="ECO:0000256" key="4">
    <source>
        <dbReference type="ARBA" id="ARBA00022989"/>
    </source>
</evidence>
<evidence type="ECO:0000256" key="1">
    <source>
        <dbReference type="ARBA" id="ARBA00004651"/>
    </source>
</evidence>
<protein>
    <recommendedName>
        <fullName evidence="7">RDD domain-containing protein</fullName>
    </recommendedName>
</protein>
<keyword evidence="3 6" id="KW-0812">Transmembrane</keyword>
<dbReference type="GO" id="GO:0005886">
    <property type="term" value="C:plasma membrane"/>
    <property type="evidence" value="ECO:0007669"/>
    <property type="project" value="UniProtKB-SubCell"/>
</dbReference>
<evidence type="ECO:0000256" key="6">
    <source>
        <dbReference type="SAM" id="Phobius"/>
    </source>
</evidence>
<dbReference type="InterPro" id="IPR051791">
    <property type="entry name" value="Pra-immunoreactive"/>
</dbReference>
<evidence type="ECO:0000256" key="3">
    <source>
        <dbReference type="ARBA" id="ARBA00022692"/>
    </source>
</evidence>
<feature type="transmembrane region" description="Helical" evidence="6">
    <location>
        <begin position="33"/>
        <end position="53"/>
    </location>
</feature>
<accession>A0A2P2C6N2</accession>
<dbReference type="EMBL" id="CZKA01000038">
    <property type="protein sequence ID" value="CUR57667.1"/>
    <property type="molecule type" value="Genomic_DNA"/>
</dbReference>
<feature type="domain" description="RDD" evidence="7">
    <location>
        <begin position="19"/>
        <end position="170"/>
    </location>
</feature>
<sequence>MSDTPTRAAAFDLSRARPAPLFDRFVARLIDDVVLFAVNWSLLLVTVAAVVTFSNEDDLSTAASAAIRVSSGVFGAAIYLGYFTYFESRRGRTLGKTVMKLRTIGPDDGLPTTEQAARRNLWMGFPLLAIIPGIGGLLALVVAFGASISIAMGIGGDAKGRQAWHDHFAGGTRVVKLP</sequence>
<name>A0A2P2C6N2_9ZZZZ</name>
<keyword evidence="5 6" id="KW-0472">Membrane</keyword>
<gene>
    <name evidence="8" type="ORF">NOCA2430026</name>
</gene>
<feature type="transmembrane region" description="Helical" evidence="6">
    <location>
        <begin position="127"/>
        <end position="154"/>
    </location>
</feature>
<dbReference type="InterPro" id="IPR010432">
    <property type="entry name" value="RDD"/>
</dbReference>
<evidence type="ECO:0000259" key="7">
    <source>
        <dbReference type="Pfam" id="PF06271"/>
    </source>
</evidence>
<reference evidence="8" key="1">
    <citation type="submission" date="2015-08" db="EMBL/GenBank/DDBJ databases">
        <authorList>
            <person name="Babu N.S."/>
            <person name="Beckwith C.J."/>
            <person name="Beseler K.G."/>
            <person name="Brison A."/>
            <person name="Carone J.V."/>
            <person name="Caskin T.P."/>
            <person name="Diamond M."/>
            <person name="Durham M.E."/>
            <person name="Foxe J.M."/>
            <person name="Go M."/>
            <person name="Henderson B.A."/>
            <person name="Jones I.B."/>
            <person name="McGettigan J.A."/>
            <person name="Micheletti S.J."/>
            <person name="Nasrallah M.E."/>
            <person name="Ortiz D."/>
            <person name="Piller C.R."/>
            <person name="Privatt S.R."/>
            <person name="Schneider S.L."/>
            <person name="Sharp S."/>
            <person name="Smith T.C."/>
            <person name="Stanton J.D."/>
            <person name="Ullery H.E."/>
            <person name="Wilson R.J."/>
            <person name="Serrano M.G."/>
            <person name="Buck G."/>
            <person name="Lee V."/>
            <person name="Wang Y."/>
            <person name="Carvalho R."/>
            <person name="Voegtly L."/>
            <person name="Shi R."/>
            <person name="Duckworth R."/>
            <person name="Johnson A."/>
            <person name="Loviza R."/>
            <person name="Walstead R."/>
            <person name="Shah Z."/>
            <person name="Kiflezghi M."/>
            <person name="Wade K."/>
            <person name="Ball S.L."/>
            <person name="Bradley K.W."/>
            <person name="Asai D.J."/>
            <person name="Bowman C.A."/>
            <person name="Russell D.A."/>
            <person name="Pope W.H."/>
            <person name="Jacobs-Sera D."/>
            <person name="Hendrix R.W."/>
            <person name="Hatfull G.F."/>
        </authorList>
    </citation>
    <scope>NUCLEOTIDE SEQUENCE</scope>
</reference>
<evidence type="ECO:0000313" key="8">
    <source>
        <dbReference type="EMBL" id="CUR57667.1"/>
    </source>
</evidence>
<dbReference type="AlphaFoldDB" id="A0A2P2C6N2"/>
<keyword evidence="2" id="KW-1003">Cell membrane</keyword>
<dbReference type="Pfam" id="PF06271">
    <property type="entry name" value="RDD"/>
    <property type="match status" value="1"/>
</dbReference>
<evidence type="ECO:0000256" key="5">
    <source>
        <dbReference type="ARBA" id="ARBA00023136"/>
    </source>
</evidence>
<organism evidence="8">
    <name type="scientific">metagenome</name>
    <dbReference type="NCBI Taxonomy" id="256318"/>
    <lineage>
        <taxon>unclassified sequences</taxon>
        <taxon>metagenomes</taxon>
    </lineage>
</organism>
<dbReference type="PANTHER" id="PTHR36115:SF4">
    <property type="entry name" value="MEMBRANE PROTEIN"/>
    <property type="match status" value="1"/>
</dbReference>
<evidence type="ECO:0000256" key="2">
    <source>
        <dbReference type="ARBA" id="ARBA00022475"/>
    </source>
</evidence>
<keyword evidence="4 6" id="KW-1133">Transmembrane helix</keyword>
<comment type="subcellular location">
    <subcellularLocation>
        <location evidence="1">Cell membrane</location>
        <topology evidence="1">Multi-pass membrane protein</topology>
    </subcellularLocation>
</comment>